<name>A0A975BII5_9BACT</name>
<dbReference type="EMBL" id="CP061800">
    <property type="protein sequence ID" value="QTA86086.1"/>
    <property type="molecule type" value="Genomic_DNA"/>
</dbReference>
<organism evidence="1 2">
    <name type="scientific">Desulfonema magnum</name>
    <dbReference type="NCBI Taxonomy" id="45655"/>
    <lineage>
        <taxon>Bacteria</taxon>
        <taxon>Pseudomonadati</taxon>
        <taxon>Thermodesulfobacteriota</taxon>
        <taxon>Desulfobacteria</taxon>
        <taxon>Desulfobacterales</taxon>
        <taxon>Desulfococcaceae</taxon>
        <taxon>Desulfonema</taxon>
    </lineage>
</organism>
<dbReference type="Proteomes" id="UP000663722">
    <property type="component" value="Chromosome"/>
</dbReference>
<gene>
    <name evidence="1" type="ORF">dnm_021040</name>
</gene>
<evidence type="ECO:0000313" key="2">
    <source>
        <dbReference type="Proteomes" id="UP000663722"/>
    </source>
</evidence>
<dbReference type="AlphaFoldDB" id="A0A975BII5"/>
<proteinExistence type="predicted"/>
<accession>A0A975BII5</accession>
<keyword evidence="2" id="KW-1185">Reference proteome</keyword>
<protein>
    <submittedName>
        <fullName evidence="1">Uncharacterized protein</fullName>
    </submittedName>
</protein>
<evidence type="ECO:0000313" key="1">
    <source>
        <dbReference type="EMBL" id="QTA86086.1"/>
    </source>
</evidence>
<dbReference type="KEGG" id="dmm:dnm_021040"/>
<reference evidence="1" key="1">
    <citation type="journal article" date="2021" name="Microb. Physiol.">
        <title>Proteogenomic Insights into the Physiology of Marine, Sulfate-Reducing, Filamentous Desulfonema limicola and Desulfonema magnum.</title>
        <authorList>
            <person name="Schnaars V."/>
            <person name="Wohlbrand L."/>
            <person name="Scheve S."/>
            <person name="Hinrichs C."/>
            <person name="Reinhardt R."/>
            <person name="Rabus R."/>
        </authorList>
    </citation>
    <scope>NUCLEOTIDE SEQUENCE</scope>
    <source>
        <strain evidence="1">4be13</strain>
    </source>
</reference>
<sequence>MQTPCGIFSLMILPCGIFSLMRMDLPTPSKMLQCNVLQQAMDCHC</sequence>